<dbReference type="Proteomes" id="UP001321047">
    <property type="component" value="Unassembled WGS sequence"/>
</dbReference>
<evidence type="ECO:0000313" key="3">
    <source>
        <dbReference type="EMBL" id="MCU4751592.1"/>
    </source>
</evidence>
<evidence type="ECO:0000256" key="1">
    <source>
        <dbReference type="ARBA" id="ARBA00008791"/>
    </source>
</evidence>
<reference evidence="3 4" key="1">
    <citation type="submission" date="2022-09" db="EMBL/GenBank/DDBJ databases">
        <title>Enrichment on poylsaccharides allowed isolation of novel metabolic and taxonomic groups of Haloarchaea.</title>
        <authorList>
            <person name="Sorokin D.Y."/>
            <person name="Elcheninov A.G."/>
            <person name="Khizhniak T.V."/>
            <person name="Kolganova T.V."/>
            <person name="Kublanov I.V."/>
        </authorList>
    </citation>
    <scope>NUCLEOTIDE SEQUENCE [LARGE SCALE GENOMIC DNA]</scope>
    <source>
        <strain evidence="3 4">AArc-curdl1</strain>
    </source>
</reference>
<dbReference type="RefSeq" id="WP_342807533.1">
    <property type="nucleotide sequence ID" value="NZ_JAOPJZ010000003.1"/>
</dbReference>
<sequence length="299" mass="31246">MTLNTLLIPTDGSDVAQAAARRGFDLATQLEANVHVLSVADSSIATGAGYSGDSASIRRRLREQADVRATALRETATARGLEATAAVREGIPAMEIVDYADEHGIDAIVIGTVGRGGVARAIIGSVADKVVRTAPVPVVTVTPAAGETADQQTEFDSILFPTDGSERSTDAIDRCLALADALEATVHFLTVIDDDLAETLESIFDTGADPASERTEPVDEHLETLATRARADGHEVVVATTSGKPATEILEYTKTAGIDMVAMGTAGRSGFERALLGSVTDRVIRTAPVPVVTVRPNEI</sequence>
<proteinExistence type="inferred from homology"/>
<dbReference type="Gene3D" id="3.40.50.620">
    <property type="entry name" value="HUPs"/>
    <property type="match status" value="2"/>
</dbReference>
<dbReference type="PANTHER" id="PTHR46268:SF6">
    <property type="entry name" value="UNIVERSAL STRESS PROTEIN UP12"/>
    <property type="match status" value="1"/>
</dbReference>
<comment type="caution">
    <text evidence="3">The sequence shown here is derived from an EMBL/GenBank/DDBJ whole genome shotgun (WGS) entry which is preliminary data.</text>
</comment>
<protein>
    <submittedName>
        <fullName evidence="3">Universal stress protein</fullName>
    </submittedName>
</protein>
<dbReference type="Pfam" id="PF00582">
    <property type="entry name" value="Usp"/>
    <property type="match status" value="2"/>
</dbReference>
<feature type="domain" description="UspA" evidence="2">
    <location>
        <begin position="155"/>
        <end position="295"/>
    </location>
</feature>
<gene>
    <name evidence="3" type="ORF">OB919_06305</name>
</gene>
<dbReference type="InterPro" id="IPR006015">
    <property type="entry name" value="Universal_stress_UspA"/>
</dbReference>
<dbReference type="PANTHER" id="PTHR46268">
    <property type="entry name" value="STRESS RESPONSE PROTEIN NHAX"/>
    <property type="match status" value="1"/>
</dbReference>
<dbReference type="CDD" id="cd00293">
    <property type="entry name" value="USP-like"/>
    <property type="match status" value="2"/>
</dbReference>
<dbReference type="InterPro" id="IPR014729">
    <property type="entry name" value="Rossmann-like_a/b/a_fold"/>
</dbReference>
<evidence type="ECO:0000259" key="2">
    <source>
        <dbReference type="Pfam" id="PF00582"/>
    </source>
</evidence>
<dbReference type="SUPFAM" id="SSF52402">
    <property type="entry name" value="Adenine nucleotide alpha hydrolases-like"/>
    <property type="match status" value="2"/>
</dbReference>
<dbReference type="AlphaFoldDB" id="A0AAP2Z6G9"/>
<accession>A0AAP2Z6G9</accession>
<dbReference type="InterPro" id="IPR006016">
    <property type="entry name" value="UspA"/>
</dbReference>
<keyword evidence="4" id="KW-1185">Reference proteome</keyword>
<comment type="similarity">
    <text evidence="1">Belongs to the universal stress protein A family.</text>
</comment>
<organism evidence="3 4">
    <name type="scientific">Natronosalvus hydrolyticus</name>
    <dbReference type="NCBI Taxonomy" id="2979988"/>
    <lineage>
        <taxon>Archaea</taxon>
        <taxon>Methanobacteriati</taxon>
        <taxon>Methanobacteriota</taxon>
        <taxon>Stenosarchaea group</taxon>
        <taxon>Halobacteria</taxon>
        <taxon>Halobacteriales</taxon>
        <taxon>Natrialbaceae</taxon>
        <taxon>Natronosalvus</taxon>
    </lineage>
</organism>
<dbReference type="EMBL" id="JAOPJZ010000003">
    <property type="protein sequence ID" value="MCU4751592.1"/>
    <property type="molecule type" value="Genomic_DNA"/>
</dbReference>
<name>A0AAP2Z6G9_9EURY</name>
<feature type="domain" description="UspA" evidence="2">
    <location>
        <begin position="5"/>
        <end position="141"/>
    </location>
</feature>
<dbReference type="PRINTS" id="PR01438">
    <property type="entry name" value="UNVRSLSTRESS"/>
</dbReference>
<evidence type="ECO:0000313" key="4">
    <source>
        <dbReference type="Proteomes" id="UP001321047"/>
    </source>
</evidence>